<evidence type="ECO:0008006" key="3">
    <source>
        <dbReference type="Google" id="ProtNLM"/>
    </source>
</evidence>
<dbReference type="RefSeq" id="WP_218545847.1">
    <property type="nucleotide sequence ID" value="NZ_JAGSPD010000006.1"/>
</dbReference>
<protein>
    <recommendedName>
        <fullName evidence="3">BetR domain-containing protein</fullName>
    </recommendedName>
</protein>
<accession>A0A9X1F8D3</accession>
<proteinExistence type="predicted"/>
<reference evidence="1" key="1">
    <citation type="submission" date="2021-04" db="EMBL/GenBank/DDBJ databases">
        <authorList>
            <person name="Pira H."/>
            <person name="Risdian C."/>
            <person name="Wink J."/>
        </authorList>
    </citation>
    <scope>NUCLEOTIDE SEQUENCE</scope>
    <source>
        <strain evidence="1">WHY3</strain>
    </source>
</reference>
<dbReference type="AlphaFoldDB" id="A0A9X1F8D3"/>
<gene>
    <name evidence="1" type="ORF">KCG49_08530</name>
</gene>
<comment type="caution">
    <text evidence="1">The sequence shown here is derived from an EMBL/GenBank/DDBJ whole genome shotgun (WGS) entry which is preliminary data.</text>
</comment>
<dbReference type="Proteomes" id="UP001138894">
    <property type="component" value="Unassembled WGS sequence"/>
</dbReference>
<organism evidence="1 2">
    <name type="scientific">Winogradskyella luteola</name>
    <dbReference type="NCBI Taxonomy" id="2828330"/>
    <lineage>
        <taxon>Bacteria</taxon>
        <taxon>Pseudomonadati</taxon>
        <taxon>Bacteroidota</taxon>
        <taxon>Flavobacteriia</taxon>
        <taxon>Flavobacteriales</taxon>
        <taxon>Flavobacteriaceae</taxon>
        <taxon>Winogradskyella</taxon>
    </lineage>
</organism>
<dbReference type="EMBL" id="JAGSPD010000006">
    <property type="protein sequence ID" value="MBV7269232.1"/>
    <property type="molecule type" value="Genomic_DNA"/>
</dbReference>
<keyword evidence="2" id="KW-1185">Reference proteome</keyword>
<evidence type="ECO:0000313" key="1">
    <source>
        <dbReference type="EMBL" id="MBV7269232.1"/>
    </source>
</evidence>
<name>A0A9X1F8D3_9FLAO</name>
<sequence>MFQEQLLEKLKTELPQGTSLNEAVASALDISYDAAHRRTSGKSKFSLKESVILAKYYDLSLDRLFENTKDDIIAVEKTKPIDNEDQLKAYFDNSFQSLQPLLNQSKSRILYSAKDIPLFYTLESNLLSRFKIFVWLKLLDSTMATKGFESFSLKIATLQSAKALGSLYQNLNTTEIWDVTTVNSTLKQIHFYNEAGHIDNSTALQLCKDLKQLVFSISEKVNPSNEQYLFYYNELLLMNNNVLVSTPLQKSLFVPFTILSYYKTSDKITCQEAEAFLKKQLQSSKLLNTAGEKEKLSFFNKIYAKIDALYQLTEASQVLDFE</sequence>
<evidence type="ECO:0000313" key="2">
    <source>
        <dbReference type="Proteomes" id="UP001138894"/>
    </source>
</evidence>